<reference evidence="2" key="1">
    <citation type="journal article" date="2020" name="Stud. Mycol.">
        <title>101 Dothideomycetes genomes: a test case for predicting lifestyles and emergence of pathogens.</title>
        <authorList>
            <person name="Haridas S."/>
            <person name="Albert R."/>
            <person name="Binder M."/>
            <person name="Bloem J."/>
            <person name="Labutti K."/>
            <person name="Salamov A."/>
            <person name="Andreopoulos B."/>
            <person name="Baker S."/>
            <person name="Barry K."/>
            <person name="Bills G."/>
            <person name="Bluhm B."/>
            <person name="Cannon C."/>
            <person name="Castanera R."/>
            <person name="Culley D."/>
            <person name="Daum C."/>
            <person name="Ezra D."/>
            <person name="Gonzalez J."/>
            <person name="Henrissat B."/>
            <person name="Kuo A."/>
            <person name="Liang C."/>
            <person name="Lipzen A."/>
            <person name="Lutzoni F."/>
            <person name="Magnuson J."/>
            <person name="Mondo S."/>
            <person name="Nolan M."/>
            <person name="Ohm R."/>
            <person name="Pangilinan J."/>
            <person name="Park H.-J."/>
            <person name="Ramirez L."/>
            <person name="Alfaro M."/>
            <person name="Sun H."/>
            <person name="Tritt A."/>
            <person name="Yoshinaga Y."/>
            <person name="Zwiers L.-H."/>
            <person name="Turgeon B."/>
            <person name="Goodwin S."/>
            <person name="Spatafora J."/>
            <person name="Crous P."/>
            <person name="Grigoriev I."/>
        </authorList>
    </citation>
    <scope>NUCLEOTIDE SEQUENCE</scope>
    <source>
        <strain evidence="2">CBS 122367</strain>
    </source>
</reference>
<dbReference type="Proteomes" id="UP000799291">
    <property type="component" value="Unassembled WGS sequence"/>
</dbReference>
<dbReference type="EMBL" id="MU005578">
    <property type="protein sequence ID" value="KAF2685732.1"/>
    <property type="molecule type" value="Genomic_DNA"/>
</dbReference>
<proteinExistence type="predicted"/>
<organism evidence="2 3">
    <name type="scientific">Lentithecium fluviatile CBS 122367</name>
    <dbReference type="NCBI Taxonomy" id="1168545"/>
    <lineage>
        <taxon>Eukaryota</taxon>
        <taxon>Fungi</taxon>
        <taxon>Dikarya</taxon>
        <taxon>Ascomycota</taxon>
        <taxon>Pezizomycotina</taxon>
        <taxon>Dothideomycetes</taxon>
        <taxon>Pleosporomycetidae</taxon>
        <taxon>Pleosporales</taxon>
        <taxon>Massarineae</taxon>
        <taxon>Lentitheciaceae</taxon>
        <taxon>Lentithecium</taxon>
    </lineage>
</organism>
<evidence type="ECO:0000313" key="3">
    <source>
        <dbReference type="Proteomes" id="UP000799291"/>
    </source>
</evidence>
<dbReference type="AlphaFoldDB" id="A0A6G1J5E3"/>
<accession>A0A6G1J5E3</accession>
<keyword evidence="3" id="KW-1185">Reference proteome</keyword>
<sequence length="167" mass="18667">MPASGNGGAPFGQSEPRLRLSRYTRTGNRPRRPIINSSLSRRHFPFLFTLLPPLHPQHAGPSFGPIPPSDPLSRGIFLRPSRPRRKSQNCPADGARILHFMFHPAHLQLQSMLKFPLLDNSLLDSCPQRIHSPLPSSPPPRPNFLLHQLRSMEGCAPPPFSLLRGMV</sequence>
<gene>
    <name evidence="2" type="ORF">K458DRAFT_16591</name>
</gene>
<feature type="region of interest" description="Disordered" evidence="1">
    <location>
        <begin position="1"/>
        <end position="35"/>
    </location>
</feature>
<name>A0A6G1J5E3_9PLEO</name>
<evidence type="ECO:0000256" key="1">
    <source>
        <dbReference type="SAM" id="MobiDB-lite"/>
    </source>
</evidence>
<protein>
    <submittedName>
        <fullName evidence="2">Uncharacterized protein</fullName>
    </submittedName>
</protein>
<feature type="compositionally biased region" description="Gly residues" evidence="1">
    <location>
        <begin position="1"/>
        <end position="10"/>
    </location>
</feature>
<evidence type="ECO:0000313" key="2">
    <source>
        <dbReference type="EMBL" id="KAF2685732.1"/>
    </source>
</evidence>